<evidence type="ECO:0000259" key="5">
    <source>
        <dbReference type="Pfam" id="PF02836"/>
    </source>
</evidence>
<evidence type="ECO:0000313" key="8">
    <source>
        <dbReference type="EMBL" id="MEF3835145.1"/>
    </source>
</evidence>
<comment type="similarity">
    <text evidence="1">Belongs to the glycosyl hydrolase 2 family.</text>
</comment>
<dbReference type="InterPro" id="IPR051913">
    <property type="entry name" value="GH2_Domain-Containing"/>
</dbReference>
<dbReference type="InterPro" id="IPR006104">
    <property type="entry name" value="Glyco_hydro_2_N"/>
</dbReference>
<feature type="domain" description="Glycoside hydrolase family 2 immunoglobulin-like beta-sandwich" evidence="4">
    <location>
        <begin position="201"/>
        <end position="303"/>
    </location>
</feature>
<name>A0ABU7XWQ4_9FLAO</name>
<feature type="domain" description="Malectin" evidence="7">
    <location>
        <begin position="717"/>
        <end position="858"/>
    </location>
</feature>
<evidence type="ECO:0000256" key="1">
    <source>
        <dbReference type="ARBA" id="ARBA00007401"/>
    </source>
</evidence>
<reference evidence="8 9" key="1">
    <citation type="submission" date="2022-09" db="EMBL/GenBank/DDBJ databases">
        <title>Genome sequencing of Flavivirga sp. MEBiC05379.</title>
        <authorList>
            <person name="Oh H.-M."/>
            <person name="Kwon K.K."/>
            <person name="Park M.J."/>
            <person name="Yang S.-H."/>
        </authorList>
    </citation>
    <scope>NUCLEOTIDE SEQUENCE [LARGE SCALE GENOMIC DNA]</scope>
    <source>
        <strain evidence="8 9">MEBiC05379</strain>
    </source>
</reference>
<dbReference type="InterPro" id="IPR036156">
    <property type="entry name" value="Beta-gal/glucu_dom_sf"/>
</dbReference>
<dbReference type="Gene3D" id="2.60.120.260">
    <property type="entry name" value="Galactose-binding domain-like"/>
    <property type="match status" value="1"/>
</dbReference>
<dbReference type="Gene3D" id="3.20.20.80">
    <property type="entry name" value="Glycosidases"/>
    <property type="match status" value="1"/>
</dbReference>
<keyword evidence="9" id="KW-1185">Reference proteome</keyword>
<dbReference type="Pfam" id="PF02836">
    <property type="entry name" value="Glyco_hydro_2_C"/>
    <property type="match status" value="1"/>
</dbReference>
<gene>
    <name evidence="8" type="ORF">N1F79_18625</name>
</gene>
<feature type="domain" description="Glycoside hydrolase family 2 catalytic" evidence="5">
    <location>
        <begin position="310"/>
        <end position="611"/>
    </location>
</feature>
<keyword evidence="2" id="KW-0378">Hydrolase</keyword>
<dbReference type="Proteomes" id="UP001337305">
    <property type="component" value="Unassembled WGS sequence"/>
</dbReference>
<dbReference type="InterPro" id="IPR006102">
    <property type="entry name" value="Ig-like_GH2"/>
</dbReference>
<proteinExistence type="inferred from homology"/>
<comment type="caution">
    <text evidence="8">The sequence shown here is derived from an EMBL/GenBank/DDBJ whole genome shotgun (WGS) entry which is preliminary data.</text>
</comment>
<dbReference type="Pfam" id="PF00703">
    <property type="entry name" value="Glyco_hydro_2"/>
    <property type="match status" value="1"/>
</dbReference>
<evidence type="ECO:0000256" key="3">
    <source>
        <dbReference type="ARBA" id="ARBA00023295"/>
    </source>
</evidence>
<accession>A0ABU7XWQ4</accession>
<dbReference type="PANTHER" id="PTHR42732">
    <property type="entry name" value="BETA-GALACTOSIDASE"/>
    <property type="match status" value="1"/>
</dbReference>
<feature type="domain" description="Glycosyl hydrolases family 2 sugar binding" evidence="6">
    <location>
        <begin position="61"/>
        <end position="182"/>
    </location>
</feature>
<dbReference type="InterPro" id="IPR021720">
    <property type="entry name" value="Malectin_dom"/>
</dbReference>
<protein>
    <submittedName>
        <fullName evidence="8">Malectin domain-containing carbohydrate-binding protein</fullName>
    </submittedName>
</protein>
<dbReference type="RefSeq" id="WP_303307438.1">
    <property type="nucleotide sequence ID" value="NZ_JAODOP010000004.1"/>
</dbReference>
<dbReference type="PANTHER" id="PTHR42732:SF1">
    <property type="entry name" value="BETA-MANNOSIDASE"/>
    <property type="match status" value="1"/>
</dbReference>
<dbReference type="InterPro" id="IPR006101">
    <property type="entry name" value="Glyco_hydro_2"/>
</dbReference>
<dbReference type="Gene3D" id="2.60.40.10">
    <property type="entry name" value="Immunoglobulins"/>
    <property type="match status" value="2"/>
</dbReference>
<dbReference type="Gene3D" id="2.60.120.430">
    <property type="entry name" value="Galactose-binding lectin"/>
    <property type="match status" value="1"/>
</dbReference>
<keyword evidence="3" id="KW-0326">Glycosidase</keyword>
<dbReference type="PRINTS" id="PR00132">
    <property type="entry name" value="GLHYDRLASE2"/>
</dbReference>
<dbReference type="InterPro" id="IPR008979">
    <property type="entry name" value="Galactose-bd-like_sf"/>
</dbReference>
<dbReference type="InterPro" id="IPR017853">
    <property type="entry name" value="GH"/>
</dbReference>
<evidence type="ECO:0000259" key="6">
    <source>
        <dbReference type="Pfam" id="PF02837"/>
    </source>
</evidence>
<evidence type="ECO:0000256" key="2">
    <source>
        <dbReference type="ARBA" id="ARBA00022801"/>
    </source>
</evidence>
<evidence type="ECO:0000313" key="9">
    <source>
        <dbReference type="Proteomes" id="UP001337305"/>
    </source>
</evidence>
<dbReference type="InterPro" id="IPR006103">
    <property type="entry name" value="Glyco_hydro_2_cat"/>
</dbReference>
<dbReference type="EMBL" id="JAODOP010000004">
    <property type="protein sequence ID" value="MEF3835145.1"/>
    <property type="molecule type" value="Genomic_DNA"/>
</dbReference>
<dbReference type="SUPFAM" id="SSF51445">
    <property type="entry name" value="(Trans)glycosidases"/>
    <property type="match status" value="1"/>
</dbReference>
<evidence type="ECO:0000259" key="7">
    <source>
        <dbReference type="Pfam" id="PF11721"/>
    </source>
</evidence>
<dbReference type="SUPFAM" id="SSF49785">
    <property type="entry name" value="Galactose-binding domain-like"/>
    <property type="match status" value="1"/>
</dbReference>
<dbReference type="Pfam" id="PF02837">
    <property type="entry name" value="Glyco_hydro_2_N"/>
    <property type="match status" value="1"/>
</dbReference>
<dbReference type="InterPro" id="IPR013783">
    <property type="entry name" value="Ig-like_fold"/>
</dbReference>
<dbReference type="SUPFAM" id="SSF49303">
    <property type="entry name" value="beta-Galactosidase/glucuronidase domain"/>
    <property type="match status" value="1"/>
</dbReference>
<organism evidence="8 9">
    <name type="scientific">Flavivirga spongiicola</name>
    <dbReference type="NCBI Taxonomy" id="421621"/>
    <lineage>
        <taxon>Bacteria</taxon>
        <taxon>Pseudomonadati</taxon>
        <taxon>Bacteroidota</taxon>
        <taxon>Flavobacteriia</taxon>
        <taxon>Flavobacteriales</taxon>
        <taxon>Flavobacteriaceae</taxon>
        <taxon>Flavivirga</taxon>
    </lineage>
</organism>
<dbReference type="Pfam" id="PF11721">
    <property type="entry name" value="Malectin"/>
    <property type="match status" value="1"/>
</dbReference>
<evidence type="ECO:0000259" key="4">
    <source>
        <dbReference type="Pfam" id="PF00703"/>
    </source>
</evidence>
<sequence length="871" mass="100551">MIFHRTYIIISLFYLFVNISVFAQEVNSRSSITVNNDWKFCYTGKDIKVTNVLDTEWKHINIPHTWNINDTPNDTTTYKRGIGWYKKTLRLSNSLKNKRVYLHFEGANQIAELFVNGTYVGKHLGGYTAFSFDITNYIHFDDESNSNEISVKIDNRFNKDIPPLSADFTFYGGIYRDVWLIATNPVHFSLNDYGSKGVYIATPKVTKNEATVKIHGKIHNQSNVEKEILIRSKLFNKKDSVLHTIEKNLKITANHQVDFSLDSILVNKPELWSPDQPNLYTVRTELFEKGHLKDEVISPLGFRFFNFHADKGVFLNGKPIKLIGTNRHQDHETYGNALSNKLHVKDLEMIKDAGFNFLRLAHYPQDPEVLHAADKLGIIIWEEIPIVNYVTTSDAFLNNSKYMLTEMIRQSYNHPSIFFWGYMNEVFLYDANGDRNKNMNFPDTYLEWTKDLAKQLNTLVKKEDSSRITVMAIHQNDKYDEVGISKIPDALGYNLYQGWYSNYFTDFGNFLDRTHLKYPKRKIVISEYGAGSDERIHASKPKRFDFSTEYQQAFHESYLKQIKERPFVGVTAVWAQSDFGSNTRGDSKPQVNQKGLQYFNRKPKDIYYYYQSVLGSKPVIHIASHDWLKRTSAFGEGQIADTIKIYTNLKTLDISVDGIKHQTLQVDQSNVAYFSFMPSKEQHKIEVKGKQDEHYYSDDIIVSYTDQNLSNGSSKEIAINVGATFQFTDENQKVWFKDQPYNNIWGYNSNNSVPLKFSKGIIGTKNEPIYQYYRKDISSYTVNVEAGLYEVDICLAELEYSESGKRKMDISINNKRVWKNLDLAKTYGKQTAVSRKFKVSVDGGEGITISLKAKRGKTILNGLYIKKLKSL</sequence>